<gene>
    <name evidence="3 5" type="primary">pdtf-1</name>
    <name evidence="3" type="ORF">CELE_T26A8.1</name>
    <name evidence="5" type="ORF">T26A8.1</name>
</gene>
<evidence type="ECO:0000313" key="3">
    <source>
        <dbReference type="EMBL" id="CCD73160.1"/>
    </source>
</evidence>
<feature type="transmembrane region" description="Helical" evidence="2">
    <location>
        <begin position="430"/>
        <end position="451"/>
    </location>
</feature>
<dbReference type="HOGENOM" id="CLU_024222_0_0_1"/>
<dbReference type="STRING" id="6239.T26A8.1.3"/>
<dbReference type="EMBL" id="BX284604">
    <property type="protein sequence ID" value="CCD73160.1"/>
    <property type="molecule type" value="Genomic_DNA"/>
</dbReference>
<proteinExistence type="evidence at protein level"/>
<protein>
    <submittedName>
        <fullName evidence="3">Permeability-Determining Transcription Factor</fullName>
    </submittedName>
</protein>
<dbReference type="PeptideAtlas" id="Q22806"/>
<keyword evidence="2" id="KW-0812">Transmembrane</keyword>
<name>Q22806_CAEEL</name>
<feature type="transmembrane region" description="Helical" evidence="2">
    <location>
        <begin position="169"/>
        <end position="187"/>
    </location>
</feature>
<evidence type="ECO:0000313" key="4">
    <source>
        <dbReference type="Proteomes" id="UP000001940"/>
    </source>
</evidence>
<dbReference type="FunCoup" id="Q22806">
    <property type="interactions" value="1573"/>
</dbReference>
<feature type="transmembrane region" description="Helical" evidence="2">
    <location>
        <begin position="553"/>
        <end position="573"/>
    </location>
</feature>
<feature type="compositionally biased region" description="Low complexity" evidence="1">
    <location>
        <begin position="322"/>
        <end position="372"/>
    </location>
</feature>
<feature type="transmembrane region" description="Helical" evidence="2">
    <location>
        <begin position="501"/>
        <end position="521"/>
    </location>
</feature>
<evidence type="ECO:0000256" key="2">
    <source>
        <dbReference type="SAM" id="Phobius"/>
    </source>
</evidence>
<keyword evidence="2" id="KW-0472">Membrane</keyword>
<dbReference type="OMA" id="LIWFAFW"/>
<keyword evidence="6" id="KW-1267">Proteomics identification</keyword>
<accession>Q22806</accession>
<evidence type="ECO:0007829" key="6">
    <source>
        <dbReference type="PeptideAtlas" id="Q22806"/>
    </source>
</evidence>
<dbReference type="KEGG" id="cel:CELE_T26A8.1"/>
<dbReference type="AGR" id="WB:WBGene00020824"/>
<feature type="transmembrane region" description="Helical" evidence="2">
    <location>
        <begin position="585"/>
        <end position="608"/>
    </location>
</feature>
<dbReference type="WormBase" id="T26A8.1">
    <property type="protein sequence ID" value="CE07547"/>
    <property type="gene ID" value="WBGene00020824"/>
    <property type="gene designation" value="pdtf-1"/>
</dbReference>
<feature type="transmembrane region" description="Helical" evidence="2">
    <location>
        <begin position="86"/>
        <end position="107"/>
    </location>
</feature>
<feature type="transmembrane region" description="Helical" evidence="2">
    <location>
        <begin position="472"/>
        <end position="489"/>
    </location>
</feature>
<feature type="transmembrane region" description="Helical" evidence="2">
    <location>
        <begin position="194"/>
        <end position="211"/>
    </location>
</feature>
<feature type="transmembrane region" description="Helical" evidence="2">
    <location>
        <begin position="528"/>
        <end position="547"/>
    </location>
</feature>
<dbReference type="CTD" id="177644"/>
<dbReference type="eggNOG" id="ENOG502QQEE">
    <property type="taxonomic scope" value="Eukaryota"/>
</dbReference>
<dbReference type="PaxDb" id="6239-T26A8.1.3"/>
<feature type="transmembrane region" description="Helical" evidence="2">
    <location>
        <begin position="113"/>
        <end position="130"/>
    </location>
</feature>
<feature type="transmembrane region" description="Helical" evidence="2">
    <location>
        <begin position="614"/>
        <end position="631"/>
    </location>
</feature>
<dbReference type="Proteomes" id="UP000001940">
    <property type="component" value="Chromosome IV"/>
</dbReference>
<dbReference type="OrthoDB" id="5832016at2759"/>
<feature type="region of interest" description="Disordered" evidence="1">
    <location>
        <begin position="300"/>
        <end position="403"/>
    </location>
</feature>
<dbReference type="RefSeq" id="NP_501436.1">
    <property type="nucleotide sequence ID" value="NM_069035.6"/>
</dbReference>
<feature type="compositionally biased region" description="Basic and acidic residues" evidence="1">
    <location>
        <begin position="375"/>
        <end position="386"/>
    </location>
</feature>
<dbReference type="GeneID" id="177644"/>
<keyword evidence="2" id="KW-1133">Transmembrane helix</keyword>
<dbReference type="PIR" id="T29669">
    <property type="entry name" value="T29669"/>
</dbReference>
<evidence type="ECO:0000313" key="5">
    <source>
        <dbReference type="WormBase" id="T26A8.1"/>
    </source>
</evidence>
<dbReference type="AlphaFoldDB" id="Q22806"/>
<evidence type="ECO:0000256" key="1">
    <source>
        <dbReference type="SAM" id="MobiDB-lite"/>
    </source>
</evidence>
<feature type="transmembrane region" description="Helical" evidence="2">
    <location>
        <begin position="142"/>
        <end position="163"/>
    </location>
</feature>
<organism evidence="3 4">
    <name type="scientific">Caenorhabditis elegans</name>
    <dbReference type="NCBI Taxonomy" id="6239"/>
    <lineage>
        <taxon>Eukaryota</taxon>
        <taxon>Metazoa</taxon>
        <taxon>Ecdysozoa</taxon>
        <taxon>Nematoda</taxon>
        <taxon>Chromadorea</taxon>
        <taxon>Rhabditida</taxon>
        <taxon>Rhabditina</taxon>
        <taxon>Rhabditomorpha</taxon>
        <taxon>Rhabditoidea</taxon>
        <taxon>Rhabditidae</taxon>
        <taxon>Peloderinae</taxon>
        <taxon>Caenorhabditis</taxon>
    </lineage>
</organism>
<keyword evidence="4" id="KW-1185">Reference proteome</keyword>
<sequence>MSFHDDSHILSQLGILDSHERSPKRETTSSVAEKKFVDVKLTASMSDDDEDDDEDLVFDRNNLLSSNKRQNASLIRGRADNQTIRLLILLLLFLIAGLVSSSTTLSVCSVRHEVIACLWTCIGMFCGAWSTKLTSARSNLMLFLLSALLTLLVNLFLAFNFAFLFAVRGFFVGATLYGGALIWFAFWRKQLRKFLILLLFFSAGGLLAMTLKTTAFNDATNSLADMSIVSRSIQNTVSRLKRASDDEKTLLPFVAAVIDNSTQAANVTDDSIVKKPEVATGTVQKLKTKTEINVEKEKEVEEKKKDSESELVQVIDGSTGNSTGSTVETTPSTSTTTTSSTTSTTTTTTTTTETPSTTVITTTIPSTTSEPEATIDVKTRDSKEDTNGVLPTSSAIETPPYPENCPEDSLFLPGTIAASEETSSSFIKTFASFGVVIYIVSYALCCLPCGLRPDAKVKKLESDSVVGLGMRLRIFVATIQTIIGFVQQIKHFHSSAQPSAFTEHIVICVFVMIMSFILVFAGHRVGTIESVISSFLLTAFGELILLFSSTSQFGNITSICGLYALWISLFFVVELFLQVRCTVQLAYFLIAWIVGRAMACLFALEPIFNGLEQTFTFILTICIGVLLFNAIRMLQKSKRLKEILDNSSTPIGGSGINSATGEYISLTAQDVLDDDDLLDEDEMDRSSMDLDFELEQLGLEPVGVGSRA</sequence>
<dbReference type="Bgee" id="WBGene00020824">
    <property type="expression patterns" value="Expressed in adult organism and 4 other cell types or tissues"/>
</dbReference>
<dbReference type="InParanoid" id="Q22806"/>
<reference evidence="3 4" key="1">
    <citation type="journal article" date="1998" name="Science">
        <title>Genome sequence of the nematode C. elegans: a platform for investigating biology.</title>
        <authorList>
            <consortium name="The C. elegans sequencing consortium"/>
            <person name="Sulson J.E."/>
            <person name="Waterston R."/>
        </authorList>
    </citation>
    <scope>NUCLEOTIDE SEQUENCE [LARGE SCALE GENOMIC DNA]</scope>
    <source>
        <strain evidence="3 4">Bristol N2</strain>
    </source>
</reference>
<dbReference type="UCSC" id="T26A8.1.1">
    <property type="organism name" value="c. elegans"/>
</dbReference>